<feature type="domain" description="Multidrug resistance protein MdtA-like alpha-helical hairpin" evidence="4">
    <location>
        <begin position="115"/>
        <end position="176"/>
    </location>
</feature>
<dbReference type="PANTHER" id="PTHR30469:SF33">
    <property type="entry name" value="SLR1207 PROTEIN"/>
    <property type="match status" value="1"/>
</dbReference>
<dbReference type="KEGG" id="nsa:Nitsa_0545"/>
<dbReference type="HOGENOM" id="CLU_018816_14_4_7"/>
<evidence type="ECO:0000256" key="2">
    <source>
        <dbReference type="SAM" id="Coils"/>
    </source>
</evidence>
<dbReference type="Gene3D" id="2.40.50.100">
    <property type="match status" value="1"/>
</dbReference>
<feature type="transmembrane region" description="Helical" evidence="3">
    <location>
        <begin position="12"/>
        <end position="31"/>
    </location>
</feature>
<evidence type="ECO:0000313" key="7">
    <source>
        <dbReference type="Proteomes" id="UP000008633"/>
    </source>
</evidence>
<evidence type="ECO:0000256" key="1">
    <source>
        <dbReference type="ARBA" id="ARBA00009477"/>
    </source>
</evidence>
<dbReference type="Proteomes" id="UP000008633">
    <property type="component" value="Chromosome"/>
</dbReference>
<sequence length="380" mass="42119">MNPSLRSLAKTLVGLLLLAITGLLFYTKLFIPKHSYRTIHPMRGEMNLSVFGIATVEAKTLYPVGSTYGGKLLAVLKDQGETVRQGELIARIDPVDLPDQIAQARAHLQSLRFNLQAARKDLESLKAQLKLAQIVFARYQKLSPKGYAPESEYDKAQANLRSVQAQIAAKEAEIEALKAQESEARLNIDALQKRLSRFEIHAPVNGLVVHRDAQPSQTVAPQQPILTIVRPRDVWVSATIDEALSQKLRPGEPSTIRLRSRPGAPLAGKVARIEPQSDPVTEERIVEVAFDKLPRPFYLKEQAEVTIQTGKLKNAIILPKKALQHGGVWIDRNGRAHFVKVKALAVQGNKVAVESLKGNETILLPDPHKKPLSEGTRVYR</sequence>
<keyword evidence="3" id="KW-1133">Transmembrane helix</keyword>
<dbReference type="Pfam" id="PF25876">
    <property type="entry name" value="HH_MFP_RND"/>
    <property type="match status" value="1"/>
</dbReference>
<keyword evidence="2" id="KW-0175">Coiled coil</keyword>
<dbReference type="InterPro" id="IPR006143">
    <property type="entry name" value="RND_pump_MFP"/>
</dbReference>
<dbReference type="InterPro" id="IPR058624">
    <property type="entry name" value="MdtA-like_HH"/>
</dbReference>
<dbReference type="EMBL" id="CP002452">
    <property type="protein sequence ID" value="ADV45814.1"/>
    <property type="molecule type" value="Genomic_DNA"/>
</dbReference>
<name>E6X111_NITSE</name>
<keyword evidence="7" id="KW-1185">Reference proteome</keyword>
<evidence type="ECO:0000256" key="3">
    <source>
        <dbReference type="SAM" id="Phobius"/>
    </source>
</evidence>
<dbReference type="RefSeq" id="WP_013553510.1">
    <property type="nucleotide sequence ID" value="NC_014935.1"/>
</dbReference>
<feature type="coiled-coil region" evidence="2">
    <location>
        <begin position="101"/>
        <end position="194"/>
    </location>
</feature>
<organism evidence="6 7">
    <name type="scientific">Nitratifractor salsuginis (strain DSM 16511 / JCM 12458 / E9I37-1)</name>
    <dbReference type="NCBI Taxonomy" id="749222"/>
    <lineage>
        <taxon>Bacteria</taxon>
        <taxon>Pseudomonadati</taxon>
        <taxon>Campylobacterota</taxon>
        <taxon>Epsilonproteobacteria</taxon>
        <taxon>Campylobacterales</taxon>
        <taxon>Sulfurovaceae</taxon>
        <taxon>Nitratifractor</taxon>
    </lineage>
</organism>
<keyword evidence="3" id="KW-0812">Transmembrane</keyword>
<evidence type="ECO:0000259" key="5">
    <source>
        <dbReference type="Pfam" id="PF25954"/>
    </source>
</evidence>
<dbReference type="eggNOG" id="COG1566">
    <property type="taxonomic scope" value="Bacteria"/>
</dbReference>
<feature type="domain" description="CusB-like beta-barrel" evidence="5">
    <location>
        <begin position="234"/>
        <end position="281"/>
    </location>
</feature>
<reference evidence="6 7" key="1">
    <citation type="journal article" date="2011" name="Stand. Genomic Sci.">
        <title>Complete genome sequence of Nitratifractor salsuginis type strain (E9I37-1).</title>
        <authorList>
            <person name="Anderson I."/>
            <person name="Sikorski J."/>
            <person name="Zeytun A."/>
            <person name="Nolan M."/>
            <person name="Lapidus A."/>
            <person name="Lucas S."/>
            <person name="Hammon N."/>
            <person name="Deshpande S."/>
            <person name="Cheng J.F."/>
            <person name="Tapia R."/>
            <person name="Han C."/>
            <person name="Goodwin L."/>
            <person name="Pitluck S."/>
            <person name="Liolios K."/>
            <person name="Pagani I."/>
            <person name="Ivanova N."/>
            <person name="Huntemann M."/>
            <person name="Mavromatis K."/>
            <person name="Ovchinikova G."/>
            <person name="Pati A."/>
            <person name="Chen A."/>
            <person name="Palaniappan K."/>
            <person name="Land M."/>
            <person name="Hauser L."/>
            <person name="Brambilla E.M."/>
            <person name="Ngatchou-Djao O.D."/>
            <person name="Rohde M."/>
            <person name="Tindall B.J."/>
            <person name="Goker M."/>
            <person name="Detter J.C."/>
            <person name="Woyke T."/>
            <person name="Bristow J."/>
            <person name="Eisen J.A."/>
            <person name="Markowitz V."/>
            <person name="Hugenholtz P."/>
            <person name="Klenk H.P."/>
            <person name="Kyrpides N.C."/>
        </authorList>
    </citation>
    <scope>NUCLEOTIDE SEQUENCE [LARGE SCALE GENOMIC DNA]</scope>
    <source>
        <strain evidence="7">DSM 16511 / JCM 12458 / E9I37-1</strain>
    </source>
</reference>
<dbReference type="STRING" id="749222.Nitsa_0545"/>
<accession>E6X111</accession>
<reference evidence="7" key="2">
    <citation type="submission" date="2011-01" db="EMBL/GenBank/DDBJ databases">
        <title>The complete genome of Nitratifractor salsuginis DSM 16511.</title>
        <authorList>
            <consortium name="US DOE Joint Genome Institute (JGI-PGF)"/>
            <person name="Lucas S."/>
            <person name="Copeland A."/>
            <person name="Lapidus A."/>
            <person name="Bruce D."/>
            <person name="Goodwin L."/>
            <person name="Pitluck S."/>
            <person name="Kyrpides N."/>
            <person name="Mavromatis K."/>
            <person name="Ivanova N."/>
            <person name="Mikhailova N."/>
            <person name="Zeytun A."/>
            <person name="Detter J.C."/>
            <person name="Tapia R."/>
            <person name="Han C."/>
            <person name="Land M."/>
            <person name="Hauser L."/>
            <person name="Markowitz V."/>
            <person name="Cheng J.-F."/>
            <person name="Hugenholtz P."/>
            <person name="Woyke T."/>
            <person name="Wu D."/>
            <person name="Tindall B."/>
            <person name="Schuetze A."/>
            <person name="Brambilla E."/>
            <person name="Klenk H.-P."/>
            <person name="Eisen J.A."/>
        </authorList>
    </citation>
    <scope>NUCLEOTIDE SEQUENCE [LARGE SCALE GENOMIC DNA]</scope>
    <source>
        <strain evidence="7">DSM 16511 / JCM 12458 / E9I37-1</strain>
    </source>
</reference>
<evidence type="ECO:0000259" key="4">
    <source>
        <dbReference type="Pfam" id="PF25876"/>
    </source>
</evidence>
<dbReference type="OrthoDB" id="9806939at2"/>
<evidence type="ECO:0000313" key="6">
    <source>
        <dbReference type="EMBL" id="ADV45814.1"/>
    </source>
</evidence>
<dbReference type="SUPFAM" id="SSF111369">
    <property type="entry name" value="HlyD-like secretion proteins"/>
    <property type="match status" value="1"/>
</dbReference>
<dbReference type="GO" id="GO:1990281">
    <property type="term" value="C:efflux pump complex"/>
    <property type="evidence" value="ECO:0007669"/>
    <property type="project" value="TreeGrafter"/>
</dbReference>
<dbReference type="InterPro" id="IPR058792">
    <property type="entry name" value="Beta-barrel_RND_2"/>
</dbReference>
<dbReference type="Pfam" id="PF25954">
    <property type="entry name" value="Beta-barrel_RND_2"/>
    <property type="match status" value="1"/>
</dbReference>
<protein>
    <submittedName>
        <fullName evidence="6">Efflux transporter, RND family, MFP subunit</fullName>
    </submittedName>
</protein>
<keyword evidence="3" id="KW-0472">Membrane</keyword>
<dbReference type="NCBIfam" id="TIGR01730">
    <property type="entry name" value="RND_mfp"/>
    <property type="match status" value="1"/>
</dbReference>
<comment type="similarity">
    <text evidence="1">Belongs to the membrane fusion protein (MFP) (TC 8.A.1) family.</text>
</comment>
<dbReference type="Gene3D" id="2.40.30.170">
    <property type="match status" value="1"/>
</dbReference>
<gene>
    <name evidence="6" type="ordered locus">Nitsa_0545</name>
</gene>
<proteinExistence type="inferred from homology"/>
<dbReference type="PANTHER" id="PTHR30469">
    <property type="entry name" value="MULTIDRUG RESISTANCE PROTEIN MDTA"/>
    <property type="match status" value="1"/>
</dbReference>
<dbReference type="GO" id="GO:0015562">
    <property type="term" value="F:efflux transmembrane transporter activity"/>
    <property type="evidence" value="ECO:0007669"/>
    <property type="project" value="InterPro"/>
</dbReference>
<dbReference type="Gene3D" id="1.10.287.470">
    <property type="entry name" value="Helix hairpin bin"/>
    <property type="match status" value="1"/>
</dbReference>
<dbReference type="AlphaFoldDB" id="E6X111"/>